<proteinExistence type="predicted"/>
<keyword evidence="6" id="KW-0964">Secreted</keyword>
<accession>A0A7Y3W4E3</accession>
<reference evidence="23 24" key="1">
    <citation type="submission" date="2020-05" db="EMBL/GenBank/DDBJ databases">
        <title>Parvularcula mediterraneae sp. nov., isolated from polypropylene straw from shallow seawater of the seashore of Laganas in Zakynthos island, Greece.</title>
        <authorList>
            <person name="Szabo I."/>
            <person name="Al-Omari J."/>
            <person name="Rado J."/>
            <person name="Szerdahelyi G.S."/>
        </authorList>
    </citation>
    <scope>NUCLEOTIDE SEQUENCE [LARGE SCALE GENOMIC DNA]</scope>
    <source>
        <strain evidence="23 24">ZS-1/3</strain>
    </source>
</reference>
<evidence type="ECO:0000313" key="24">
    <source>
        <dbReference type="Proteomes" id="UP000536835"/>
    </source>
</evidence>
<dbReference type="Gene3D" id="3.40.630.10">
    <property type="entry name" value="Zn peptidases"/>
    <property type="match status" value="1"/>
</dbReference>
<dbReference type="GO" id="GO:0070573">
    <property type="term" value="F:metallodipeptidase activity"/>
    <property type="evidence" value="ECO:0007669"/>
    <property type="project" value="InterPro"/>
</dbReference>
<evidence type="ECO:0000256" key="10">
    <source>
        <dbReference type="ARBA" id="ARBA00022729"/>
    </source>
</evidence>
<evidence type="ECO:0000256" key="5">
    <source>
        <dbReference type="ARBA" id="ARBA00014116"/>
    </source>
</evidence>
<comment type="subunit">
    <text evidence="19">Homodimer. The monomeric form is inactive while the homodimer is active.</text>
</comment>
<keyword evidence="14" id="KW-0333">Golgi apparatus</keyword>
<dbReference type="GO" id="GO:0006508">
    <property type="term" value="P:proteolysis"/>
    <property type="evidence" value="ECO:0007669"/>
    <property type="project" value="UniProtKB-KW"/>
</dbReference>
<evidence type="ECO:0000259" key="22">
    <source>
        <dbReference type="Pfam" id="PF04389"/>
    </source>
</evidence>
<evidence type="ECO:0000256" key="7">
    <source>
        <dbReference type="ARBA" id="ARBA00022645"/>
    </source>
</evidence>
<keyword evidence="7" id="KW-0121">Carboxypeptidase</keyword>
<dbReference type="AlphaFoldDB" id="A0A7Y3W4E3"/>
<keyword evidence="12" id="KW-0256">Endoplasmic reticulum</keyword>
<evidence type="ECO:0000256" key="1">
    <source>
        <dbReference type="ARBA" id="ARBA00004240"/>
    </source>
</evidence>
<evidence type="ECO:0000256" key="3">
    <source>
        <dbReference type="ARBA" id="ARBA00004555"/>
    </source>
</evidence>
<evidence type="ECO:0000256" key="19">
    <source>
        <dbReference type="ARBA" id="ARBA00025833"/>
    </source>
</evidence>
<evidence type="ECO:0000256" key="12">
    <source>
        <dbReference type="ARBA" id="ARBA00022824"/>
    </source>
</evidence>
<evidence type="ECO:0000256" key="20">
    <source>
        <dbReference type="ARBA" id="ARBA00033328"/>
    </source>
</evidence>
<keyword evidence="18" id="KW-0458">Lysosome</keyword>
<dbReference type="GO" id="GO:0005576">
    <property type="term" value="C:extracellular region"/>
    <property type="evidence" value="ECO:0007669"/>
    <property type="project" value="UniProtKB-SubCell"/>
</dbReference>
<keyword evidence="9" id="KW-0479">Metal-binding</keyword>
<evidence type="ECO:0000256" key="8">
    <source>
        <dbReference type="ARBA" id="ARBA00022670"/>
    </source>
</evidence>
<evidence type="ECO:0000256" key="9">
    <source>
        <dbReference type="ARBA" id="ARBA00022723"/>
    </source>
</evidence>
<evidence type="ECO:0000256" key="14">
    <source>
        <dbReference type="ARBA" id="ARBA00023034"/>
    </source>
</evidence>
<evidence type="ECO:0000256" key="17">
    <source>
        <dbReference type="ARBA" id="ARBA00023180"/>
    </source>
</evidence>
<evidence type="ECO:0000256" key="13">
    <source>
        <dbReference type="ARBA" id="ARBA00022833"/>
    </source>
</evidence>
<keyword evidence="17" id="KW-0325">Glycoprotein</keyword>
<feature type="chain" id="PRO_5031501918" description="Carboxypeptidase Q" evidence="21">
    <location>
        <begin position="18"/>
        <end position="467"/>
    </location>
</feature>
<organism evidence="23 24">
    <name type="scientific">Parvularcula mediterranea</name>
    <dbReference type="NCBI Taxonomy" id="2732508"/>
    <lineage>
        <taxon>Bacteria</taxon>
        <taxon>Pseudomonadati</taxon>
        <taxon>Pseudomonadota</taxon>
        <taxon>Alphaproteobacteria</taxon>
        <taxon>Parvularculales</taxon>
        <taxon>Parvularculaceae</taxon>
        <taxon>Parvularcula</taxon>
    </lineage>
</organism>
<dbReference type="InterPro" id="IPR007484">
    <property type="entry name" value="Peptidase_M28"/>
</dbReference>
<evidence type="ECO:0000256" key="15">
    <source>
        <dbReference type="ARBA" id="ARBA00023049"/>
    </source>
</evidence>
<evidence type="ECO:0000256" key="16">
    <source>
        <dbReference type="ARBA" id="ARBA00023145"/>
    </source>
</evidence>
<feature type="domain" description="Peptidase M28" evidence="22">
    <location>
        <begin position="255"/>
        <end position="445"/>
    </location>
</feature>
<dbReference type="PANTHER" id="PTHR12053">
    <property type="entry name" value="PROTEASE FAMILY M28 PLASMA GLUTAMATE CARBOXYPEPTIDASE-RELATED"/>
    <property type="match status" value="1"/>
</dbReference>
<sequence>MRALLLAAAASLSFAHAQGIPEDVKETADMLMRAGLEDRVGYETVEDLTTEVGARLGGSEAEARARDWAVEHLKELGFTDVRVEEFTMPYWERRYEYAAIESPFPQELEIIALGNSVGTPKGGLSGEVVRFETLDDLIEAPMDDALKGKIVFVDEGMTRTQDGSGYGVAVRKRSGAANEGSKRGAIAALIRSVGTDKHRFPHTGGMRYAEDVEPIPTAALSFPDAEQLTRALERGSVKVGLDLAVKTKRQVTSGNVIADIKGQTDEIVVIGGHLDSWDLGTGAVDDGAGIGITTGAAKLILDHIEETGEQPLRTIRLIYWGAEEVGLLGAQAYAEQHADEMDKHAFAAESDFGARKIWKLDTRFGEDKLGLAREMVRVLLPLGVAPGNNMATGGPDVTPLRARGVPVVTPRQNGWDYFDLHHTADDTFDKIDPDELAQNVAVYAAMTWMAANTPGGFRAEPAATASE</sequence>
<protein>
    <recommendedName>
        <fullName evidence="5">Carboxypeptidase Q</fullName>
    </recommendedName>
    <alternativeName>
        <fullName evidence="20">Plasma glutamate carboxypeptidase</fullName>
    </alternativeName>
</protein>
<evidence type="ECO:0000256" key="4">
    <source>
        <dbReference type="ARBA" id="ARBA00004613"/>
    </source>
</evidence>
<evidence type="ECO:0000256" key="6">
    <source>
        <dbReference type="ARBA" id="ARBA00022525"/>
    </source>
</evidence>
<evidence type="ECO:0000256" key="11">
    <source>
        <dbReference type="ARBA" id="ARBA00022801"/>
    </source>
</evidence>
<keyword evidence="24" id="KW-1185">Reference proteome</keyword>
<evidence type="ECO:0000313" key="23">
    <source>
        <dbReference type="EMBL" id="NNU15650.1"/>
    </source>
</evidence>
<dbReference type="Gene3D" id="3.50.30.30">
    <property type="match status" value="1"/>
</dbReference>
<feature type="signal peptide" evidence="21">
    <location>
        <begin position="1"/>
        <end position="17"/>
    </location>
</feature>
<keyword evidence="11" id="KW-0378">Hydrolase</keyword>
<keyword evidence="8" id="KW-0645">Protease</keyword>
<keyword evidence="13" id="KW-0862">Zinc</keyword>
<evidence type="ECO:0000256" key="2">
    <source>
        <dbReference type="ARBA" id="ARBA00004371"/>
    </source>
</evidence>
<comment type="subcellular location">
    <subcellularLocation>
        <location evidence="1">Endoplasmic reticulum</location>
    </subcellularLocation>
    <subcellularLocation>
        <location evidence="3">Golgi apparatus</location>
    </subcellularLocation>
    <subcellularLocation>
        <location evidence="2">Lysosome</location>
    </subcellularLocation>
    <subcellularLocation>
        <location evidence="4">Secreted</location>
    </subcellularLocation>
</comment>
<gene>
    <name evidence="23" type="ORF">HK107_04880</name>
</gene>
<dbReference type="SUPFAM" id="SSF53187">
    <property type="entry name" value="Zn-dependent exopeptidases"/>
    <property type="match status" value="1"/>
</dbReference>
<evidence type="ECO:0000256" key="18">
    <source>
        <dbReference type="ARBA" id="ARBA00023228"/>
    </source>
</evidence>
<dbReference type="GO" id="GO:0046872">
    <property type="term" value="F:metal ion binding"/>
    <property type="evidence" value="ECO:0007669"/>
    <property type="project" value="UniProtKB-KW"/>
</dbReference>
<keyword evidence="16" id="KW-0865">Zymogen</keyword>
<dbReference type="GO" id="GO:0004180">
    <property type="term" value="F:carboxypeptidase activity"/>
    <property type="evidence" value="ECO:0007669"/>
    <property type="project" value="UniProtKB-KW"/>
</dbReference>
<dbReference type="GO" id="GO:0005764">
    <property type="term" value="C:lysosome"/>
    <property type="evidence" value="ECO:0007669"/>
    <property type="project" value="UniProtKB-SubCell"/>
</dbReference>
<evidence type="ECO:0000256" key="21">
    <source>
        <dbReference type="SAM" id="SignalP"/>
    </source>
</evidence>
<dbReference type="PANTHER" id="PTHR12053:SF3">
    <property type="entry name" value="CARBOXYPEPTIDASE Q"/>
    <property type="match status" value="1"/>
</dbReference>
<dbReference type="RefSeq" id="WP_173197266.1">
    <property type="nucleotide sequence ID" value="NZ_JABFCX010000002.1"/>
</dbReference>
<name>A0A7Y3W4E3_9PROT</name>
<dbReference type="Pfam" id="PF04389">
    <property type="entry name" value="Peptidase_M28"/>
    <property type="match status" value="1"/>
</dbReference>
<dbReference type="InterPro" id="IPR039866">
    <property type="entry name" value="CPQ"/>
</dbReference>
<keyword evidence="15" id="KW-0482">Metalloprotease</keyword>
<dbReference type="EMBL" id="JABFCX010000002">
    <property type="protein sequence ID" value="NNU15650.1"/>
    <property type="molecule type" value="Genomic_DNA"/>
</dbReference>
<dbReference type="Proteomes" id="UP000536835">
    <property type="component" value="Unassembled WGS sequence"/>
</dbReference>
<comment type="caution">
    <text evidence="23">The sequence shown here is derived from an EMBL/GenBank/DDBJ whole genome shotgun (WGS) entry which is preliminary data.</text>
</comment>
<keyword evidence="10 21" id="KW-0732">Signal</keyword>